<reference evidence="1 2" key="1">
    <citation type="journal article" date="2015" name="Fungal Genet. Biol.">
        <title>Evolution of novel wood decay mechanisms in Agaricales revealed by the genome sequences of Fistulina hepatica and Cylindrobasidium torrendii.</title>
        <authorList>
            <person name="Floudas D."/>
            <person name="Held B.W."/>
            <person name="Riley R."/>
            <person name="Nagy L.G."/>
            <person name="Koehler G."/>
            <person name="Ransdell A.S."/>
            <person name="Younus H."/>
            <person name="Chow J."/>
            <person name="Chiniquy J."/>
            <person name="Lipzen A."/>
            <person name="Tritt A."/>
            <person name="Sun H."/>
            <person name="Haridas S."/>
            <person name="LaButti K."/>
            <person name="Ohm R.A."/>
            <person name="Kues U."/>
            <person name="Blanchette R.A."/>
            <person name="Grigoriev I.V."/>
            <person name="Minto R.E."/>
            <person name="Hibbett D.S."/>
        </authorList>
    </citation>
    <scope>NUCLEOTIDE SEQUENCE [LARGE SCALE GENOMIC DNA]</scope>
    <source>
        <strain evidence="1 2">FP15055 ss-10</strain>
    </source>
</reference>
<sequence length="157" mass="16745">MRSTQVHANGAGVAVKDAESWLSKSAKDIKDKAAEATNSIGAFIDEQIQTGFASEIKKTIVSLGNDYQQYLDEHPCDISFETLPYEDEARGTFAEELLKLVIRSDATTWFAAQLQRAGIVAAEAGQGIGALYNGLANDADGLRAWLGFNGTASATGK</sequence>
<evidence type="ECO:0000313" key="1">
    <source>
        <dbReference type="EMBL" id="KIY61324.1"/>
    </source>
</evidence>
<accession>A0A0D7ATZ9</accession>
<evidence type="ECO:0000313" key="2">
    <source>
        <dbReference type="Proteomes" id="UP000054007"/>
    </source>
</evidence>
<protein>
    <submittedName>
        <fullName evidence="1">Uncharacterized protein</fullName>
    </submittedName>
</protein>
<dbReference type="EMBL" id="KN880975">
    <property type="protein sequence ID" value="KIY61324.1"/>
    <property type="molecule type" value="Genomic_DNA"/>
</dbReference>
<dbReference type="Proteomes" id="UP000054007">
    <property type="component" value="Unassembled WGS sequence"/>
</dbReference>
<keyword evidence="2" id="KW-1185">Reference proteome</keyword>
<name>A0A0D7ATZ9_9AGAR</name>
<organism evidence="1 2">
    <name type="scientific">Cylindrobasidium torrendii FP15055 ss-10</name>
    <dbReference type="NCBI Taxonomy" id="1314674"/>
    <lineage>
        <taxon>Eukaryota</taxon>
        <taxon>Fungi</taxon>
        <taxon>Dikarya</taxon>
        <taxon>Basidiomycota</taxon>
        <taxon>Agaricomycotina</taxon>
        <taxon>Agaricomycetes</taxon>
        <taxon>Agaricomycetidae</taxon>
        <taxon>Agaricales</taxon>
        <taxon>Marasmiineae</taxon>
        <taxon>Physalacriaceae</taxon>
        <taxon>Cylindrobasidium</taxon>
    </lineage>
</organism>
<gene>
    <name evidence="1" type="ORF">CYLTODRAFT_495311</name>
</gene>
<dbReference type="AlphaFoldDB" id="A0A0D7ATZ9"/>
<proteinExistence type="predicted"/>